<accession>A0ABV5H958</accession>
<comment type="caution">
    <text evidence="1">The sequence shown here is derived from an EMBL/GenBank/DDBJ whole genome shotgun (WGS) entry which is preliminary data.</text>
</comment>
<name>A0ABV5H958_9FLAO</name>
<evidence type="ECO:0000313" key="2">
    <source>
        <dbReference type="Proteomes" id="UP001589562"/>
    </source>
</evidence>
<dbReference type="RefSeq" id="WP_278009044.1">
    <property type="nucleotide sequence ID" value="NZ_CP121112.1"/>
</dbReference>
<organism evidence="1 2">
    <name type="scientific">Flavobacterium gyeonganense</name>
    <dbReference type="NCBI Taxonomy" id="1310418"/>
    <lineage>
        <taxon>Bacteria</taxon>
        <taxon>Pseudomonadati</taxon>
        <taxon>Bacteroidota</taxon>
        <taxon>Flavobacteriia</taxon>
        <taxon>Flavobacteriales</taxon>
        <taxon>Flavobacteriaceae</taxon>
        <taxon>Flavobacterium</taxon>
    </lineage>
</organism>
<proteinExistence type="predicted"/>
<dbReference type="EMBL" id="JBHMFE010000011">
    <property type="protein sequence ID" value="MFB9108435.1"/>
    <property type="molecule type" value="Genomic_DNA"/>
</dbReference>
<gene>
    <name evidence="1" type="ORF">ACFFVK_07585</name>
</gene>
<sequence length="75" mass="8761">MEDILNNILVFATNIKTENDRQKISFALDENSEIQEWNIDLEDIDCVLRVVSETLSERQIVNILNNHNFNCIPLE</sequence>
<evidence type="ECO:0000313" key="1">
    <source>
        <dbReference type="EMBL" id="MFB9108435.1"/>
    </source>
</evidence>
<keyword evidence="2" id="KW-1185">Reference proteome</keyword>
<protein>
    <submittedName>
        <fullName evidence="1">Uncharacterized protein</fullName>
    </submittedName>
</protein>
<dbReference type="Proteomes" id="UP001589562">
    <property type="component" value="Unassembled WGS sequence"/>
</dbReference>
<reference evidence="1 2" key="1">
    <citation type="submission" date="2024-09" db="EMBL/GenBank/DDBJ databases">
        <authorList>
            <person name="Sun Q."/>
            <person name="Mori K."/>
        </authorList>
    </citation>
    <scope>NUCLEOTIDE SEQUENCE [LARGE SCALE GENOMIC DNA]</scope>
    <source>
        <strain evidence="1 2">CECT 8365</strain>
    </source>
</reference>